<sequence>MLNFSSLLIIQLALTFFLNGIIWFLQVVHYPLYYKIKEGFHTYEKNYLKKAVFLMSPIMFLELISAILLISDAETAIFVQLASANLIFLIINWLSTFILQNTEHQKLAVRFSVTSLHRLISTNWIRTFFWTVRGIILLIMAFLYF</sequence>
<name>A0A2A4X1A6_UNCAE</name>
<comment type="caution">
    <text evidence="2">The sequence shown here is derived from an EMBL/GenBank/DDBJ whole genome shotgun (WGS) entry which is preliminary data.</text>
</comment>
<evidence type="ECO:0008006" key="4">
    <source>
        <dbReference type="Google" id="ProtNLM"/>
    </source>
</evidence>
<feature type="transmembrane region" description="Helical" evidence="1">
    <location>
        <begin position="120"/>
        <end position="144"/>
    </location>
</feature>
<feature type="transmembrane region" description="Helical" evidence="1">
    <location>
        <begin position="6"/>
        <end position="30"/>
    </location>
</feature>
<reference evidence="3" key="1">
    <citation type="submission" date="2017-08" db="EMBL/GenBank/DDBJ databases">
        <title>A dynamic microbial community with high functional redundancy inhabits the cold, oxic subseafloor aquifer.</title>
        <authorList>
            <person name="Tully B.J."/>
            <person name="Wheat C.G."/>
            <person name="Glazer B.T."/>
            <person name="Huber J.A."/>
        </authorList>
    </citation>
    <scope>NUCLEOTIDE SEQUENCE [LARGE SCALE GENOMIC DNA]</scope>
</reference>
<keyword evidence="1" id="KW-0812">Transmembrane</keyword>
<dbReference type="Proteomes" id="UP000218775">
    <property type="component" value="Unassembled WGS sequence"/>
</dbReference>
<keyword evidence="1" id="KW-0472">Membrane</keyword>
<organism evidence="2 3">
    <name type="scientific">Aerophobetes bacterium</name>
    <dbReference type="NCBI Taxonomy" id="2030807"/>
    <lineage>
        <taxon>Bacteria</taxon>
        <taxon>Candidatus Aerophobota</taxon>
    </lineage>
</organism>
<proteinExistence type="predicted"/>
<evidence type="ECO:0000256" key="1">
    <source>
        <dbReference type="SAM" id="Phobius"/>
    </source>
</evidence>
<keyword evidence="1" id="KW-1133">Transmembrane helix</keyword>
<feature type="transmembrane region" description="Helical" evidence="1">
    <location>
        <begin position="51"/>
        <end position="71"/>
    </location>
</feature>
<evidence type="ECO:0000313" key="3">
    <source>
        <dbReference type="Proteomes" id="UP000218775"/>
    </source>
</evidence>
<protein>
    <recommendedName>
        <fullName evidence="4">DUF1772 domain-containing protein</fullName>
    </recommendedName>
</protein>
<accession>A0A2A4X1A6</accession>
<feature type="transmembrane region" description="Helical" evidence="1">
    <location>
        <begin position="77"/>
        <end position="99"/>
    </location>
</feature>
<dbReference type="AlphaFoldDB" id="A0A2A4X1A6"/>
<gene>
    <name evidence="2" type="ORF">COB21_04595</name>
</gene>
<evidence type="ECO:0000313" key="2">
    <source>
        <dbReference type="EMBL" id="PCI76274.1"/>
    </source>
</evidence>
<dbReference type="EMBL" id="NVUK01000031">
    <property type="protein sequence ID" value="PCI76274.1"/>
    <property type="molecule type" value="Genomic_DNA"/>
</dbReference>